<reference evidence="1 2" key="1">
    <citation type="submission" date="2018-02" db="EMBL/GenBank/DDBJ databases">
        <title>The draft genome of Phyllobacterium myrsinacearum DSM5892.</title>
        <authorList>
            <person name="Li L."/>
            <person name="Liu L."/>
            <person name="Zhang X."/>
            <person name="Wang T."/>
        </authorList>
    </citation>
    <scope>NUCLEOTIDE SEQUENCE [LARGE SCALE GENOMIC DNA]</scope>
    <source>
        <strain evidence="1 2">DSM 5892</strain>
    </source>
</reference>
<organism evidence="1 2">
    <name type="scientific">Phyllobacterium myrsinacearum</name>
    <dbReference type="NCBI Taxonomy" id="28101"/>
    <lineage>
        <taxon>Bacteria</taxon>
        <taxon>Pseudomonadati</taxon>
        <taxon>Pseudomonadota</taxon>
        <taxon>Alphaproteobacteria</taxon>
        <taxon>Hyphomicrobiales</taxon>
        <taxon>Phyllobacteriaceae</taxon>
        <taxon>Phyllobacterium</taxon>
    </lineage>
</organism>
<sequence>MSRQIDHPMNEYATGAGQCRSEWAKASPGAVSQPDKARAAALPATNRSIPHVSICPGRATRLIWRMICPADDKIAIDGEAMAK</sequence>
<keyword evidence="2" id="KW-1185">Reference proteome</keyword>
<gene>
    <name evidence="1" type="ORF">C5750_09485</name>
</gene>
<dbReference type="EMBL" id="PVBT01000002">
    <property type="protein sequence ID" value="PRD55380.1"/>
    <property type="molecule type" value="Genomic_DNA"/>
</dbReference>
<protein>
    <submittedName>
        <fullName evidence="1">Uncharacterized protein</fullName>
    </submittedName>
</protein>
<evidence type="ECO:0000313" key="2">
    <source>
        <dbReference type="Proteomes" id="UP000238563"/>
    </source>
</evidence>
<proteinExistence type="predicted"/>
<dbReference type="Proteomes" id="UP000238563">
    <property type="component" value="Unassembled WGS sequence"/>
</dbReference>
<name>A0A2S9JQ71_9HYPH</name>
<dbReference type="AlphaFoldDB" id="A0A2S9JQ71"/>
<dbReference type="RefSeq" id="WP_105733610.1">
    <property type="nucleotide sequence ID" value="NZ_PVBT01000002.1"/>
</dbReference>
<comment type="caution">
    <text evidence="1">The sequence shown here is derived from an EMBL/GenBank/DDBJ whole genome shotgun (WGS) entry which is preliminary data.</text>
</comment>
<evidence type="ECO:0000313" key="1">
    <source>
        <dbReference type="EMBL" id="PRD55380.1"/>
    </source>
</evidence>
<accession>A0A2S9JQ71</accession>